<dbReference type="Proteomes" id="UP000030625">
    <property type="component" value="Chromosome"/>
</dbReference>
<dbReference type="Gene3D" id="3.40.50.300">
    <property type="entry name" value="P-loop containing nucleotide triphosphate hydrolases"/>
    <property type="match status" value="1"/>
</dbReference>
<proteinExistence type="predicted"/>
<dbReference type="InterPro" id="IPR027417">
    <property type="entry name" value="P-loop_NTPase"/>
</dbReference>
<dbReference type="Pfam" id="PF09848">
    <property type="entry name" value="SLFN-g3_helicase"/>
    <property type="match status" value="1"/>
</dbReference>
<accession>A0A0A7I391</accession>
<protein>
    <recommendedName>
        <fullName evidence="1">GIY-YIG domain-containing protein</fullName>
    </recommendedName>
</protein>
<dbReference type="AlphaFoldDB" id="A0A0A7I391"/>
<dbReference type="CDD" id="cd10439">
    <property type="entry name" value="GIY-YIG_COG3410"/>
    <property type="match status" value="1"/>
</dbReference>
<evidence type="ECO:0000313" key="3">
    <source>
        <dbReference type="Proteomes" id="UP000030625"/>
    </source>
</evidence>
<feature type="domain" description="GIY-YIG" evidence="1">
    <location>
        <begin position="51"/>
        <end position="149"/>
    </location>
</feature>
<dbReference type="STRING" id="1447716.AH68_06555"/>
<dbReference type="PROSITE" id="PS50164">
    <property type="entry name" value="GIY_YIG"/>
    <property type="match status" value="1"/>
</dbReference>
<dbReference type="InterPro" id="IPR000305">
    <property type="entry name" value="GIY-YIG_endonuc"/>
</dbReference>
<organism evidence="2 3">
    <name type="scientific">Bifidobacterium catenulatum PV20-2</name>
    <dbReference type="NCBI Taxonomy" id="1447716"/>
    <lineage>
        <taxon>Bacteria</taxon>
        <taxon>Bacillati</taxon>
        <taxon>Actinomycetota</taxon>
        <taxon>Actinomycetes</taxon>
        <taxon>Bifidobacteriales</taxon>
        <taxon>Bifidobacteriaceae</taxon>
        <taxon>Bifidobacterium</taxon>
    </lineage>
</organism>
<dbReference type="KEGG" id="bka:AH68_06555"/>
<dbReference type="InterPro" id="IPR018647">
    <property type="entry name" value="SLFN_3-like_DNA/RNA_helicase"/>
</dbReference>
<evidence type="ECO:0000259" key="1">
    <source>
        <dbReference type="PROSITE" id="PS50164"/>
    </source>
</evidence>
<name>A0A0A7I391_9BIFI</name>
<dbReference type="OrthoDB" id="3193269at2"/>
<sequence>MTKSALPKPIIIDLPYQSIDDKAEIEKAFVEQLGYETLSAVERETLHYIFDYPTVYVVHSKKRNQHTLRPEYTVYVGETNNIRSRTMQHLREDPKTRVDWKEFQENLQSDARSVWQYVIGNPHFNKSLTLDVENRLMHYLLGSDAVKNLNNRRTNAQGDYYTQDEFNQIFSDIWLELNRQNPELFPAEEIIRDSALFKASPFHQLSDDQIAAEESIMDALSEALAGSGDSADSGLSRLIFVQGVAGTGKTVLLSHLFYRIATEMDINGRINDEDDEDILESDSSLKISKENRRKAYILVNHNQQMHVYNQIASKLGLQKHFGEVALKPSQFINRFSEKTTSNRAIADKPRGKADVVLVDEAHLLLTQGDQGYSGKNMLHDLLRRAKVVIAVFDPNQILQTSQRWSEEGQDMLFPQQAESDVQKTAAGYSGQLERFVPLNMWGDHYLLSRICLHRQFRIAADDATIRWIDDFADGKRIGRIPQDIGEKDRETGEYVREPFEIRVFDSPVELFKAIKKKASLKASGVDGCGLSRVVATYDWEYKGGKINDSSPDGLWNVEMHCDAQGVWRMGAAPGMQRGYDAFNFDGRADYFCHPWNYEIKVGDKGLSLDAVWAESPHTLNEVGSTFSIQGFDLNYVGVIIGPSVTYREGKIVFNEKASCNKRAVSKRNGSISYAQSNLRNELNVLLKRGVHGLYLFAVDPELQAALKEAASK</sequence>
<dbReference type="SUPFAM" id="SSF52540">
    <property type="entry name" value="P-loop containing nucleoside triphosphate hydrolases"/>
    <property type="match status" value="1"/>
</dbReference>
<evidence type="ECO:0000313" key="2">
    <source>
        <dbReference type="EMBL" id="AIZ14753.1"/>
    </source>
</evidence>
<dbReference type="HOGENOM" id="CLU_009521_0_0_11"/>
<reference evidence="2 3" key="1">
    <citation type="journal article" date="2015" name="Genome Announc.">
        <title>Complete and Assembled Genome Sequence of Bifidobacterium kashiwanohense PV20-2, Isolated from the Feces of an Anemic Kenyan Infant.</title>
        <authorList>
            <person name="Vazquez-Gutierrez P."/>
            <person name="Lacroix C."/>
            <person name="Chassard C."/>
            <person name="Klumpp J."/>
            <person name="Jans C."/>
            <person name="Stevens M.J."/>
        </authorList>
    </citation>
    <scope>NUCLEOTIDE SEQUENCE [LARGE SCALE GENOMIC DNA]</scope>
    <source>
        <strain evidence="2 3">PV20-2</strain>
    </source>
</reference>
<dbReference type="RefSeq" id="WP_039198628.1">
    <property type="nucleotide sequence ID" value="NZ_CP007456.1"/>
</dbReference>
<gene>
    <name evidence="2" type="ORF">AH68_06555</name>
</gene>
<dbReference type="EMBL" id="CP007456">
    <property type="protein sequence ID" value="AIZ14753.1"/>
    <property type="molecule type" value="Genomic_DNA"/>
</dbReference>